<evidence type="ECO:0000313" key="4">
    <source>
        <dbReference type="Proteomes" id="UP000828924"/>
    </source>
</evidence>
<dbReference type="Gene3D" id="2.30.39.10">
    <property type="entry name" value="Alpha-1-antitrypsin, domain 1"/>
    <property type="match status" value="1"/>
</dbReference>
<dbReference type="InterPro" id="IPR000215">
    <property type="entry name" value="Serpin_fam"/>
</dbReference>
<comment type="similarity">
    <text evidence="1">Belongs to the serpin family.</text>
</comment>
<proteinExistence type="inferred from homology"/>
<protein>
    <submittedName>
        <fullName evidence="3">Serpin family protein</fullName>
    </submittedName>
</protein>
<dbReference type="PANTHER" id="PTHR11461">
    <property type="entry name" value="SERINE PROTEASE INHIBITOR, SERPIN"/>
    <property type="match status" value="1"/>
</dbReference>
<dbReference type="RefSeq" id="WP_242335281.1">
    <property type="nucleotide sequence ID" value="NZ_CP071872.1"/>
</dbReference>
<dbReference type="SMART" id="SM00093">
    <property type="entry name" value="SERPIN"/>
    <property type="match status" value="1"/>
</dbReference>
<organism evidence="3 4">
    <name type="scientific">Streptomyces formicae</name>
    <dbReference type="NCBI Taxonomy" id="1616117"/>
    <lineage>
        <taxon>Bacteria</taxon>
        <taxon>Bacillati</taxon>
        <taxon>Actinomycetota</taxon>
        <taxon>Actinomycetes</taxon>
        <taxon>Kitasatosporales</taxon>
        <taxon>Streptomycetaceae</taxon>
        <taxon>Streptomyces</taxon>
    </lineage>
</organism>
<dbReference type="CDD" id="cd19588">
    <property type="entry name" value="serpin_miropin-like"/>
    <property type="match status" value="1"/>
</dbReference>
<name>A0ABY3WTD0_9ACTN</name>
<gene>
    <name evidence="3" type="ORF">J4032_28120</name>
</gene>
<dbReference type="SUPFAM" id="SSF56574">
    <property type="entry name" value="Serpins"/>
    <property type="match status" value="1"/>
</dbReference>
<dbReference type="EMBL" id="CP071872">
    <property type="protein sequence ID" value="UNM14816.1"/>
    <property type="molecule type" value="Genomic_DNA"/>
</dbReference>
<dbReference type="Pfam" id="PF00079">
    <property type="entry name" value="Serpin"/>
    <property type="match status" value="1"/>
</dbReference>
<evidence type="ECO:0000256" key="1">
    <source>
        <dbReference type="RuleBase" id="RU000411"/>
    </source>
</evidence>
<dbReference type="PANTHER" id="PTHR11461:SF211">
    <property type="entry name" value="GH10112P-RELATED"/>
    <property type="match status" value="1"/>
</dbReference>
<dbReference type="InterPro" id="IPR036186">
    <property type="entry name" value="Serpin_sf"/>
</dbReference>
<dbReference type="InterPro" id="IPR023796">
    <property type="entry name" value="Serpin_dom"/>
</dbReference>
<reference evidence="3 4" key="1">
    <citation type="submission" date="2021-03" db="EMBL/GenBank/DDBJ databases">
        <title>Complete genome of Streptomyces formicae strain 1H-GS9 (DSM 100524).</title>
        <authorList>
            <person name="Atanasov K.E."/>
            <person name="Altabella T."/>
            <person name="Ferrer A."/>
        </authorList>
    </citation>
    <scope>NUCLEOTIDE SEQUENCE [LARGE SCALE GENOMIC DNA]</scope>
    <source>
        <strain evidence="3 4">1H-GS9</strain>
    </source>
</reference>
<accession>A0ABY3WTD0</accession>
<dbReference type="PROSITE" id="PS51257">
    <property type="entry name" value="PROKAR_LIPOPROTEIN"/>
    <property type="match status" value="1"/>
</dbReference>
<dbReference type="InterPro" id="IPR042178">
    <property type="entry name" value="Serpin_sf_1"/>
</dbReference>
<evidence type="ECO:0000259" key="2">
    <source>
        <dbReference type="SMART" id="SM00093"/>
    </source>
</evidence>
<sequence length="413" mass="44174">MLARRTVLGAAMVALLTACGAEEDPPGDAARIDGELVGRLREDDAEAVAQAVNAFGFDLLKEADGSRLRNTVTSPVSVAVLLAMVLAGADGDTARDMARTLHLTDARDVRAGALLRMLADTDDVTLSVANALWAARGTPLRGDYLDFVTGTFGATAKEADLAARATADEIDRWASDRTEGRIPAIARDLGLPSADTVLVLLNAVYFLGTWTVRFDTEATREEPFTLTDGRSAAVPMMSLREEKLGYAERDGYAMLRLPYGKERRYGMEVLLPAPGSDLGALLDRLGAAEWAAGVAALREEHVHELALPRFALTWSLELNAVLDRLGMGAAFGPEADFSRMSPTNPVLSKVVHKTYIRVDENGTEAAAVTGGAMKTSLPLNPIVFRADRPFAFTVSDRRTGAALFLGTVTDPRG</sequence>
<dbReference type="Gene3D" id="3.30.497.10">
    <property type="entry name" value="Antithrombin, subunit I, domain 2"/>
    <property type="match status" value="1"/>
</dbReference>
<evidence type="ECO:0000313" key="3">
    <source>
        <dbReference type="EMBL" id="UNM14816.1"/>
    </source>
</evidence>
<feature type="domain" description="Serpin" evidence="2">
    <location>
        <begin position="57"/>
        <end position="411"/>
    </location>
</feature>
<keyword evidence="4" id="KW-1185">Reference proteome</keyword>
<dbReference type="InterPro" id="IPR042185">
    <property type="entry name" value="Serpin_sf_2"/>
</dbReference>
<dbReference type="Proteomes" id="UP000828924">
    <property type="component" value="Chromosome"/>
</dbReference>